<dbReference type="EMBL" id="QBML01000060">
    <property type="protein sequence ID" value="PZO35416.1"/>
    <property type="molecule type" value="Genomic_DNA"/>
</dbReference>
<dbReference type="Proteomes" id="UP000249467">
    <property type="component" value="Unassembled WGS sequence"/>
</dbReference>
<name>A0A2W4VSR4_9CYAN</name>
<feature type="domain" description="NACHT conflict system C-terminal helical" evidence="1">
    <location>
        <begin position="2"/>
        <end position="92"/>
    </location>
</feature>
<sequence length="95" mass="11405">MRQVLQALKSKLPSDEQEFYQWWVNHGEEWSKELCQICIDRHSIGHDWQFTKKQAELLNQYYAANLLLVECMNRSYVSKQVREEIESTMLLPSKK</sequence>
<reference evidence="2 3" key="1">
    <citation type="submission" date="2018-04" db="EMBL/GenBank/DDBJ databases">
        <authorList>
            <person name="Go L.Y."/>
            <person name="Mitchell J.A."/>
        </authorList>
    </citation>
    <scope>NUCLEOTIDE SEQUENCE [LARGE SCALE GENOMIC DNA]</scope>
    <source>
        <strain evidence="2">ULC066bin1</strain>
    </source>
</reference>
<gene>
    <name evidence="2" type="ORF">DCF19_23985</name>
</gene>
<comment type="caution">
    <text evidence="2">The sequence shown here is derived from an EMBL/GenBank/DDBJ whole genome shotgun (WGS) entry which is preliminary data.</text>
</comment>
<reference evidence="2 3" key="2">
    <citation type="submission" date="2018-06" db="EMBL/GenBank/DDBJ databases">
        <title>Metagenomic assembly of (sub)arctic Cyanobacteria and their associated microbiome from non-axenic cultures.</title>
        <authorList>
            <person name="Baurain D."/>
        </authorList>
    </citation>
    <scope>NUCLEOTIDE SEQUENCE [LARGE SCALE GENOMIC DNA]</scope>
    <source>
        <strain evidence="2">ULC066bin1</strain>
    </source>
</reference>
<accession>A0A2W4VSR4</accession>
<organism evidence="2 3">
    <name type="scientific">Pseudanabaena frigida</name>
    <dbReference type="NCBI Taxonomy" id="945775"/>
    <lineage>
        <taxon>Bacteria</taxon>
        <taxon>Bacillati</taxon>
        <taxon>Cyanobacteriota</taxon>
        <taxon>Cyanophyceae</taxon>
        <taxon>Pseudanabaenales</taxon>
        <taxon>Pseudanabaenaceae</taxon>
        <taxon>Pseudanabaena</taxon>
    </lineage>
</organism>
<protein>
    <recommendedName>
        <fullName evidence="1">NACHT conflict system C-terminal helical domain-containing protein</fullName>
    </recommendedName>
</protein>
<dbReference type="InterPro" id="IPR054501">
    <property type="entry name" value="NCH2"/>
</dbReference>
<evidence type="ECO:0000313" key="3">
    <source>
        <dbReference type="Proteomes" id="UP000249467"/>
    </source>
</evidence>
<proteinExistence type="predicted"/>
<evidence type="ECO:0000313" key="2">
    <source>
        <dbReference type="EMBL" id="PZO35416.1"/>
    </source>
</evidence>
<dbReference type="AlphaFoldDB" id="A0A2W4VSR4"/>
<evidence type="ECO:0000259" key="1">
    <source>
        <dbReference type="Pfam" id="PF22727"/>
    </source>
</evidence>
<dbReference type="Pfam" id="PF22727">
    <property type="entry name" value="NCH2"/>
    <property type="match status" value="1"/>
</dbReference>